<dbReference type="CDD" id="cd00146">
    <property type="entry name" value="PKD"/>
    <property type="match status" value="2"/>
</dbReference>
<dbReference type="InterPro" id="IPR035986">
    <property type="entry name" value="PKD_dom_sf"/>
</dbReference>
<dbReference type="InterPro" id="IPR000601">
    <property type="entry name" value="PKD_dom"/>
</dbReference>
<dbReference type="Gene3D" id="2.60.40.10">
    <property type="entry name" value="Immunoglobulins"/>
    <property type="match status" value="2"/>
</dbReference>
<dbReference type="KEGG" id="lacs:H4075_06120"/>
<feature type="domain" description="PKD" evidence="1">
    <location>
        <begin position="420"/>
        <end position="477"/>
    </location>
</feature>
<proteinExistence type="predicted"/>
<dbReference type="Pfam" id="PF13585">
    <property type="entry name" value="CHU_C"/>
    <property type="match status" value="1"/>
</dbReference>
<organism evidence="2 3">
    <name type="scientific">Lacibacter sediminis</name>
    <dbReference type="NCBI Taxonomy" id="2760713"/>
    <lineage>
        <taxon>Bacteria</taxon>
        <taxon>Pseudomonadati</taxon>
        <taxon>Bacteroidota</taxon>
        <taxon>Chitinophagia</taxon>
        <taxon>Chitinophagales</taxon>
        <taxon>Chitinophagaceae</taxon>
        <taxon>Lacibacter</taxon>
    </lineage>
</organism>
<gene>
    <name evidence="2" type="ORF">H4075_06120</name>
</gene>
<protein>
    <submittedName>
        <fullName evidence="2">Gliding motility-associated C-terminal domain-containing protein</fullName>
    </submittedName>
</protein>
<dbReference type="PROSITE" id="PS50093">
    <property type="entry name" value="PKD"/>
    <property type="match status" value="2"/>
</dbReference>
<reference evidence="3" key="1">
    <citation type="submission" date="2020-08" db="EMBL/GenBank/DDBJ databases">
        <title>Lacibacter sp. S13-6-6 genome sequencing.</title>
        <authorList>
            <person name="Jin L."/>
        </authorList>
    </citation>
    <scope>NUCLEOTIDE SEQUENCE [LARGE SCALE GENOMIC DNA]</scope>
    <source>
        <strain evidence="3">S13-6-6</strain>
    </source>
</reference>
<keyword evidence="3" id="KW-1185">Reference proteome</keyword>
<dbReference type="RefSeq" id="WP_182805114.1">
    <property type="nucleotide sequence ID" value="NZ_CP060007.1"/>
</dbReference>
<dbReference type="Pfam" id="PF18911">
    <property type="entry name" value="PKD_4"/>
    <property type="match status" value="1"/>
</dbReference>
<accession>A0A7G5XJW7</accession>
<evidence type="ECO:0000259" key="1">
    <source>
        <dbReference type="PROSITE" id="PS50093"/>
    </source>
</evidence>
<evidence type="ECO:0000313" key="2">
    <source>
        <dbReference type="EMBL" id="QNA45770.1"/>
    </source>
</evidence>
<sequence length="882" mass="95779">MKRIILIVLTLLFLQDTYAGHISGGEMYYAYVGPGPNGGSIFRVTLRLFRDCNPLNNTGGAQIAPLPSVVTLGVFNRGSNTAYLDSISVNRTDFRTLSLQSPFSCIINAPPVCYEVGLFTTTIELPNTAQGYTIAFETCCRINGLSNVSGAATGSTYVANIPGTAQLGSETNSSPVFDTKDTALVCRNKRFVLPFSATDPDRGDSLSYSFCEAYDTDGLPNSTNRKPLPPPYNSVGYTGGYSGASPLGSGVTIHPVTGVISGVAPTGVVNPSGASFFVVNVCITEWRRGVPISTHRKDFTIRISDCDFADAELPLENRTCDGFTQTFQNLTPSTEIRNWFWDFGVTGSTNDTSTQSVPTFTYADTGVYKVMLIVNRNEVCTDTSYSDIYVFPGFFPDFNLYDGCKNVPIQFNDNTTSVYGSPNSWKWNFGNPATTADTSRLRNPQYTYPLNGTYNVQLIAGSTKGCLDTITKPINITDKPTLQLTNDTLICSIDTLQLNAFGQGTFQWSPAYNINNQTIANPLVSPDVPTKYYVTLTLAPGCFNTDSVLVNVVDFVTLRAPNDTTICRGDTVVLKPSTDGLQYAWSPSNLFIDPNVRDAVAIPTAPSTVFTVVSTIGKCNQTRTVTVNTVPYPLVNAGPDDAICYDDTLTLTAVGDAENWLWSPAATLGSPTSAVTTAFPLTTTNYIVRGTSSLGCPKPVFDTVQVRVVPPVPAFAGNDTAVVVGQPLQLNGSGGTIYQWIPPDYLTDEFIPNPVAVFDASRENFSYIMRTETPEGCFAFDTINIRIFKISPDILVPTGFTPDGNNLNDVLTPYPVGIAQFHYFRVFNRWGQEIFATTKTNEGWDGTFKSIQQDPGAYVWMVSGTDYLGRTISKKGTVVLIR</sequence>
<dbReference type="SUPFAM" id="SSF49299">
    <property type="entry name" value="PKD domain"/>
    <property type="match status" value="2"/>
</dbReference>
<dbReference type="InterPro" id="IPR013783">
    <property type="entry name" value="Ig-like_fold"/>
</dbReference>
<dbReference type="SMART" id="SM00089">
    <property type="entry name" value="PKD"/>
    <property type="match status" value="2"/>
</dbReference>
<dbReference type="EMBL" id="CP060007">
    <property type="protein sequence ID" value="QNA45770.1"/>
    <property type="molecule type" value="Genomic_DNA"/>
</dbReference>
<dbReference type="Proteomes" id="UP000515344">
    <property type="component" value="Chromosome"/>
</dbReference>
<name>A0A7G5XJW7_9BACT</name>
<feature type="domain" description="PKD" evidence="1">
    <location>
        <begin position="326"/>
        <end position="377"/>
    </location>
</feature>
<evidence type="ECO:0000313" key="3">
    <source>
        <dbReference type="Proteomes" id="UP000515344"/>
    </source>
</evidence>
<dbReference type="AlphaFoldDB" id="A0A7G5XJW7"/>
<dbReference type="InterPro" id="IPR022409">
    <property type="entry name" value="PKD/Chitinase_dom"/>
</dbReference>